<protein>
    <submittedName>
        <fullName evidence="3">GerMN domain-containing protein</fullName>
    </submittedName>
</protein>
<evidence type="ECO:0000256" key="1">
    <source>
        <dbReference type="SAM" id="MobiDB-lite"/>
    </source>
</evidence>
<organism evidence="3 4">
    <name type="scientific">Litchfieldia luteola</name>
    <dbReference type="NCBI Taxonomy" id="682179"/>
    <lineage>
        <taxon>Bacteria</taxon>
        <taxon>Bacillati</taxon>
        <taxon>Bacillota</taxon>
        <taxon>Bacilli</taxon>
        <taxon>Bacillales</taxon>
        <taxon>Bacillaceae</taxon>
        <taxon>Litchfieldia</taxon>
    </lineage>
</organism>
<comment type="caution">
    <text evidence="3">The sequence shown here is derived from an EMBL/GenBank/DDBJ whole genome shotgun (WGS) entry which is preliminary data.</text>
</comment>
<dbReference type="EMBL" id="JADCLJ010000019">
    <property type="protein sequence ID" value="MBE4908189.1"/>
    <property type="molecule type" value="Genomic_DNA"/>
</dbReference>
<dbReference type="SMART" id="SM00909">
    <property type="entry name" value="Germane"/>
    <property type="match status" value="2"/>
</dbReference>
<gene>
    <name evidence="3" type="ORF">IMZ08_08995</name>
</gene>
<feature type="domain" description="GerMN" evidence="2">
    <location>
        <begin position="93"/>
        <end position="182"/>
    </location>
</feature>
<feature type="region of interest" description="Disordered" evidence="1">
    <location>
        <begin position="37"/>
        <end position="60"/>
    </location>
</feature>
<evidence type="ECO:0000313" key="4">
    <source>
        <dbReference type="Proteomes" id="UP001516662"/>
    </source>
</evidence>
<dbReference type="Pfam" id="PF10646">
    <property type="entry name" value="Germane"/>
    <property type="match status" value="2"/>
</dbReference>
<sequence length="353" mass="38665">MRDLTKSKIAATVIASSVLLSGCGLFGGEPAVEEIDPPQDVTYTNEDIDTTESGTEMGDEASVESVTRELYLVDKNGMVVPQTFQLPKSEGVAKQVLEYLVEGGPVTEMLPNGFRAVLPQDTQVTTNMDGNTVIVDFSKEFANYQPEDELRILQSITYTLTQFDSIKNVKIRINGHEQDEMPVNGTPIGNGLNRSAGINLDNSEVVDITNTKPITLYFLAENQEGIYYVPVTKRIDKSETDEDNIAVIVKELIEGPDYNSSLLSDFQTDAALLSATYENGKVTLDFNENIYGSFEEKMISRHVINSLVLSLTEQPGIESVAITVAGNPEVMTDEGKTLTEPVTRPEKVNTGSF</sequence>
<keyword evidence="4" id="KW-1185">Reference proteome</keyword>
<accession>A0ABR9QJ37</accession>
<dbReference type="PROSITE" id="PS51257">
    <property type="entry name" value="PROKAR_LIPOPROTEIN"/>
    <property type="match status" value="1"/>
</dbReference>
<evidence type="ECO:0000313" key="3">
    <source>
        <dbReference type="EMBL" id="MBE4908189.1"/>
    </source>
</evidence>
<dbReference type="RefSeq" id="WP_193535682.1">
    <property type="nucleotide sequence ID" value="NZ_JADCLJ010000019.1"/>
</dbReference>
<name>A0ABR9QJ37_9BACI</name>
<feature type="domain" description="GerMN" evidence="2">
    <location>
        <begin position="245"/>
        <end position="333"/>
    </location>
</feature>
<dbReference type="InterPro" id="IPR019606">
    <property type="entry name" value="GerMN"/>
</dbReference>
<reference evidence="3 4" key="1">
    <citation type="submission" date="2020-10" db="EMBL/GenBank/DDBJ databases">
        <title>Bacillus sp. HD4P25, an endophyte from a halophyte.</title>
        <authorList>
            <person name="Sun J.-Q."/>
        </authorList>
    </citation>
    <scope>NUCLEOTIDE SEQUENCE [LARGE SCALE GENOMIC DNA]</scope>
    <source>
        <strain evidence="3 4">YIM 93174</strain>
    </source>
</reference>
<dbReference type="Proteomes" id="UP001516662">
    <property type="component" value="Unassembled WGS sequence"/>
</dbReference>
<proteinExistence type="predicted"/>
<evidence type="ECO:0000259" key="2">
    <source>
        <dbReference type="SMART" id="SM00909"/>
    </source>
</evidence>